<comment type="caution">
    <text evidence="1">The sequence shown here is derived from an EMBL/GenBank/DDBJ whole genome shotgun (WGS) entry which is preliminary data.</text>
</comment>
<protein>
    <submittedName>
        <fullName evidence="1">Uncharacterized protein</fullName>
    </submittedName>
</protein>
<evidence type="ECO:0000313" key="1">
    <source>
        <dbReference type="EMBL" id="RXK13534.1"/>
    </source>
</evidence>
<gene>
    <name evidence="1" type="ORF">CP965_06945</name>
</gene>
<evidence type="ECO:0000313" key="2">
    <source>
        <dbReference type="Proteomes" id="UP000289718"/>
    </source>
</evidence>
<dbReference type="AlphaFoldDB" id="A0A4V1M1G0"/>
<keyword evidence="2" id="KW-1185">Reference proteome</keyword>
<dbReference type="RefSeq" id="WP_129061356.1">
    <property type="nucleotide sequence ID" value="NZ_NXIE01000002.1"/>
</dbReference>
<sequence>MQITSSPYSNYNQNTVVSKIENSSENSFSLLLNQEKELEEKGKYLTYVDQFHYLDSLAKEDRKIIRDILRDDKITIEEMDSLSYEQAEKLAKYYIPQGTVTVEQVRNSPIIHKSNQIADMFTATKLTNDKSFNEAMYKTARELENDIFRGKVFNEVIFSISKALSEETGKVIINQWEWDIKNMNINFGSLLDDVILEHMKAIENATTKDSEFIKQHKESIHGLSIVQKYYSDLKKENK</sequence>
<organism evidence="1 2">
    <name type="scientific">Halarcobacter mediterraneus</name>
    <dbReference type="NCBI Taxonomy" id="2023153"/>
    <lineage>
        <taxon>Bacteria</taxon>
        <taxon>Pseudomonadati</taxon>
        <taxon>Campylobacterota</taxon>
        <taxon>Epsilonproteobacteria</taxon>
        <taxon>Campylobacterales</taxon>
        <taxon>Arcobacteraceae</taxon>
        <taxon>Halarcobacter</taxon>
    </lineage>
</organism>
<reference evidence="1 2" key="1">
    <citation type="submission" date="2017-09" db="EMBL/GenBank/DDBJ databases">
        <title>Genomics of the genus Arcobacter.</title>
        <authorList>
            <person name="Perez-Cataluna A."/>
            <person name="Figueras M.J."/>
            <person name="Salas-Masso N."/>
        </authorList>
    </citation>
    <scope>NUCLEOTIDE SEQUENCE [LARGE SCALE GENOMIC DNA]</scope>
    <source>
        <strain evidence="1 2">F156-34</strain>
    </source>
</reference>
<dbReference type="OrthoDB" id="10000226at2"/>
<name>A0A4V1M1G0_9BACT</name>
<dbReference type="EMBL" id="NXIE01000002">
    <property type="protein sequence ID" value="RXK13534.1"/>
    <property type="molecule type" value="Genomic_DNA"/>
</dbReference>
<accession>A0A4V1M1G0</accession>
<proteinExistence type="predicted"/>
<dbReference type="Proteomes" id="UP000289718">
    <property type="component" value="Unassembled WGS sequence"/>
</dbReference>